<dbReference type="Gene3D" id="3.30.2010.10">
    <property type="entry name" value="Metalloproteases ('zincins'), catalytic domain"/>
    <property type="match status" value="1"/>
</dbReference>
<gene>
    <name evidence="2" type="ORF">COB67_12980</name>
</gene>
<protein>
    <recommendedName>
        <fullName evidence="1">YgjP-like metallopeptidase domain-containing protein</fullName>
    </recommendedName>
</protein>
<evidence type="ECO:0000259" key="1">
    <source>
        <dbReference type="Pfam" id="PF01863"/>
    </source>
</evidence>
<sequence length="241" mass="28052">MDLNRSDCSPEYIETKGYIAEVIRTPRKKTATIKVEAGVVTIVVPENMESTRISKVLTAKHRWILEKLVLQKEALFSRDKQYISGEAFSYLGRNYRLKIQNGPFTPVKLKHGQLTTTQPEGNQDAHRIRKALLLWYQEHAKIKLTEKAKRYARILEVIPTAIGIKTFKSRWGSCSAEGQIDFNWKIIMAPNRIVDYIVVHELCHLKHHDHSPRFWKEVEQVIPNYTECKEWLKVNSTRLVV</sequence>
<dbReference type="AlphaFoldDB" id="A0A2A4SQ21"/>
<dbReference type="PANTHER" id="PTHR30399:SF1">
    <property type="entry name" value="UTP PYROPHOSPHATASE"/>
    <property type="match status" value="1"/>
</dbReference>
<comment type="caution">
    <text evidence="2">The sequence shown here is derived from an EMBL/GenBank/DDBJ whole genome shotgun (WGS) entry which is preliminary data.</text>
</comment>
<dbReference type="EMBL" id="NVSR01000149">
    <property type="protein sequence ID" value="PCI23214.1"/>
    <property type="molecule type" value="Genomic_DNA"/>
</dbReference>
<dbReference type="Pfam" id="PF01863">
    <property type="entry name" value="YgjP-like"/>
    <property type="match status" value="1"/>
</dbReference>
<proteinExistence type="predicted"/>
<dbReference type="InterPro" id="IPR053136">
    <property type="entry name" value="UTP_pyrophosphatase-like"/>
</dbReference>
<dbReference type="PANTHER" id="PTHR30399">
    <property type="entry name" value="UNCHARACTERIZED PROTEIN YGJP"/>
    <property type="match status" value="1"/>
</dbReference>
<dbReference type="CDD" id="cd07344">
    <property type="entry name" value="M48_yhfN_like"/>
    <property type="match status" value="1"/>
</dbReference>
<reference evidence="3" key="1">
    <citation type="submission" date="2017-08" db="EMBL/GenBank/DDBJ databases">
        <title>A dynamic microbial community with high functional redundancy inhabits the cold, oxic subseafloor aquifer.</title>
        <authorList>
            <person name="Tully B.J."/>
            <person name="Wheat C.G."/>
            <person name="Glazer B.T."/>
            <person name="Huber J.A."/>
        </authorList>
    </citation>
    <scope>NUCLEOTIDE SEQUENCE [LARGE SCALE GENOMIC DNA]</scope>
</reference>
<accession>A0A2A4SQ21</accession>
<dbReference type="Proteomes" id="UP000218113">
    <property type="component" value="Unassembled WGS sequence"/>
</dbReference>
<feature type="domain" description="YgjP-like metallopeptidase" evidence="1">
    <location>
        <begin position="29"/>
        <end position="233"/>
    </location>
</feature>
<evidence type="ECO:0000313" key="3">
    <source>
        <dbReference type="Proteomes" id="UP000218113"/>
    </source>
</evidence>
<name>A0A2A4SQ21_9DELT</name>
<dbReference type="InterPro" id="IPR002725">
    <property type="entry name" value="YgjP-like_metallopeptidase"/>
</dbReference>
<evidence type="ECO:0000313" key="2">
    <source>
        <dbReference type="EMBL" id="PCI23214.1"/>
    </source>
</evidence>
<organism evidence="2 3">
    <name type="scientific">SAR324 cluster bacterium</name>
    <dbReference type="NCBI Taxonomy" id="2024889"/>
    <lineage>
        <taxon>Bacteria</taxon>
        <taxon>Deltaproteobacteria</taxon>
        <taxon>SAR324 cluster</taxon>
    </lineage>
</organism>